<name>A0A0E9SQB2_ANGAN</name>
<reference evidence="1" key="1">
    <citation type="submission" date="2014-11" db="EMBL/GenBank/DDBJ databases">
        <authorList>
            <person name="Amaro Gonzalez C."/>
        </authorList>
    </citation>
    <scope>NUCLEOTIDE SEQUENCE</scope>
</reference>
<protein>
    <submittedName>
        <fullName evidence="1">Uncharacterized protein</fullName>
    </submittedName>
</protein>
<reference evidence="1" key="2">
    <citation type="journal article" date="2015" name="Fish Shellfish Immunol.">
        <title>Early steps in the European eel (Anguilla anguilla)-Vibrio vulnificus interaction in the gills: Role of the RtxA13 toxin.</title>
        <authorList>
            <person name="Callol A."/>
            <person name="Pajuelo D."/>
            <person name="Ebbesson L."/>
            <person name="Teles M."/>
            <person name="MacKenzie S."/>
            <person name="Amaro C."/>
        </authorList>
    </citation>
    <scope>NUCLEOTIDE SEQUENCE</scope>
</reference>
<sequence>MYINLNLQLQPYSILSFLSHVYHAHHKNEFLTSKNSPKITSITKCSERGGASLNSVGLQCPAFKHFSTHKYAEPFHQQALPLGPYATAGLWSQNVLTPISYLDRQHAL</sequence>
<organism evidence="1">
    <name type="scientific">Anguilla anguilla</name>
    <name type="common">European freshwater eel</name>
    <name type="synonym">Muraena anguilla</name>
    <dbReference type="NCBI Taxonomy" id="7936"/>
    <lineage>
        <taxon>Eukaryota</taxon>
        <taxon>Metazoa</taxon>
        <taxon>Chordata</taxon>
        <taxon>Craniata</taxon>
        <taxon>Vertebrata</taxon>
        <taxon>Euteleostomi</taxon>
        <taxon>Actinopterygii</taxon>
        <taxon>Neopterygii</taxon>
        <taxon>Teleostei</taxon>
        <taxon>Anguilliformes</taxon>
        <taxon>Anguillidae</taxon>
        <taxon>Anguilla</taxon>
    </lineage>
</organism>
<evidence type="ECO:0000313" key="1">
    <source>
        <dbReference type="EMBL" id="JAH43427.1"/>
    </source>
</evidence>
<dbReference type="EMBL" id="GBXM01065150">
    <property type="protein sequence ID" value="JAH43427.1"/>
    <property type="molecule type" value="Transcribed_RNA"/>
</dbReference>
<accession>A0A0E9SQB2</accession>
<proteinExistence type="predicted"/>
<dbReference type="AlphaFoldDB" id="A0A0E9SQB2"/>